<dbReference type="SUPFAM" id="SSF53335">
    <property type="entry name" value="S-adenosyl-L-methionine-dependent methyltransferases"/>
    <property type="match status" value="1"/>
</dbReference>
<dbReference type="Gene3D" id="3.40.50.150">
    <property type="entry name" value="Vaccinia Virus protein VP39"/>
    <property type="match status" value="1"/>
</dbReference>
<evidence type="ECO:0000259" key="1">
    <source>
        <dbReference type="Pfam" id="PF00891"/>
    </source>
</evidence>
<feature type="domain" description="O-methyltransferase C-terminal" evidence="1">
    <location>
        <begin position="12"/>
        <end position="46"/>
    </location>
</feature>
<dbReference type="STRING" id="35608.A0A2U1QGL2"/>
<keyword evidence="2" id="KW-0808">Transferase</keyword>
<organism evidence="2 3">
    <name type="scientific">Artemisia annua</name>
    <name type="common">Sweet wormwood</name>
    <dbReference type="NCBI Taxonomy" id="35608"/>
    <lineage>
        <taxon>Eukaryota</taxon>
        <taxon>Viridiplantae</taxon>
        <taxon>Streptophyta</taxon>
        <taxon>Embryophyta</taxon>
        <taxon>Tracheophyta</taxon>
        <taxon>Spermatophyta</taxon>
        <taxon>Magnoliopsida</taxon>
        <taxon>eudicotyledons</taxon>
        <taxon>Gunneridae</taxon>
        <taxon>Pentapetalae</taxon>
        <taxon>asterids</taxon>
        <taxon>campanulids</taxon>
        <taxon>Asterales</taxon>
        <taxon>Asteraceae</taxon>
        <taxon>Asteroideae</taxon>
        <taxon>Anthemideae</taxon>
        <taxon>Artemisiinae</taxon>
        <taxon>Artemisia</taxon>
    </lineage>
</organism>
<dbReference type="Pfam" id="PF00891">
    <property type="entry name" value="Methyltransf_2"/>
    <property type="match status" value="1"/>
</dbReference>
<name>A0A2U1QGL2_ARTAN</name>
<protein>
    <submittedName>
        <fullName evidence="2">Caffeate O-methyltransferase (COMT) family</fullName>
    </submittedName>
</protein>
<gene>
    <name evidence="2" type="ORF">CTI12_AA032190</name>
</gene>
<evidence type="ECO:0000313" key="3">
    <source>
        <dbReference type="Proteomes" id="UP000245207"/>
    </source>
</evidence>
<dbReference type="InterPro" id="IPR029063">
    <property type="entry name" value="SAM-dependent_MTases_sf"/>
</dbReference>
<keyword evidence="3" id="KW-1185">Reference proteome</keyword>
<dbReference type="AlphaFoldDB" id="A0A2U1QGL2"/>
<dbReference type="OrthoDB" id="2410195at2759"/>
<dbReference type="EMBL" id="PKPP01000142">
    <property type="protein sequence ID" value="PWA97125.1"/>
    <property type="molecule type" value="Genomic_DNA"/>
</dbReference>
<accession>A0A2U1QGL2</accession>
<dbReference type="GO" id="GO:0032259">
    <property type="term" value="P:methylation"/>
    <property type="evidence" value="ECO:0007669"/>
    <property type="project" value="UniProtKB-KW"/>
</dbReference>
<keyword evidence="2" id="KW-0489">Methyltransferase</keyword>
<comment type="caution">
    <text evidence="2">The sequence shown here is derived from an EMBL/GenBank/DDBJ whole genome shotgun (WGS) entry which is preliminary data.</text>
</comment>
<sequence>MRTVEHVVNVLPLRWILHDGSDAQCLKLLKNCYKALLENGKVTGIMHFPGASRLHTTTLAKGACFKGVHTAACAFNTRVMEFYRYISI</sequence>
<dbReference type="GO" id="GO:0008171">
    <property type="term" value="F:O-methyltransferase activity"/>
    <property type="evidence" value="ECO:0007669"/>
    <property type="project" value="InterPro"/>
</dbReference>
<reference evidence="2 3" key="1">
    <citation type="journal article" date="2018" name="Mol. Plant">
        <title>The genome of Artemisia annua provides insight into the evolution of Asteraceae family and artemisinin biosynthesis.</title>
        <authorList>
            <person name="Shen Q."/>
            <person name="Zhang L."/>
            <person name="Liao Z."/>
            <person name="Wang S."/>
            <person name="Yan T."/>
            <person name="Shi P."/>
            <person name="Liu M."/>
            <person name="Fu X."/>
            <person name="Pan Q."/>
            <person name="Wang Y."/>
            <person name="Lv Z."/>
            <person name="Lu X."/>
            <person name="Zhang F."/>
            <person name="Jiang W."/>
            <person name="Ma Y."/>
            <person name="Chen M."/>
            <person name="Hao X."/>
            <person name="Li L."/>
            <person name="Tang Y."/>
            <person name="Lv G."/>
            <person name="Zhou Y."/>
            <person name="Sun X."/>
            <person name="Brodelius P.E."/>
            <person name="Rose J.K.C."/>
            <person name="Tang K."/>
        </authorList>
    </citation>
    <scope>NUCLEOTIDE SEQUENCE [LARGE SCALE GENOMIC DNA]</scope>
    <source>
        <strain evidence="3">cv. Huhao1</strain>
        <tissue evidence="2">Leaf</tissue>
    </source>
</reference>
<evidence type="ECO:0000313" key="2">
    <source>
        <dbReference type="EMBL" id="PWA97125.1"/>
    </source>
</evidence>
<dbReference type="Proteomes" id="UP000245207">
    <property type="component" value="Unassembled WGS sequence"/>
</dbReference>
<proteinExistence type="predicted"/>
<dbReference type="InterPro" id="IPR001077">
    <property type="entry name" value="COMT_C"/>
</dbReference>